<dbReference type="Proteomes" id="UP001430953">
    <property type="component" value="Unassembled WGS sequence"/>
</dbReference>
<name>A0AAW2FNJ2_9HYME</name>
<sequence>MLTNISREYNVSVVLLSFLGLWPVQSKLTKRFLPPFCFILSISFLPLEILTLYKHGHDGQLMFECLYQIVITLIFLVKLINQFLNYNKIQRLYESMENHWNIFTDDIEVRILKKYSHVAYQFTVSYAGPMLLDVILPLNESRTKNIAVYSDYGVDQDEYFVPIFVYTTVMIMVGINILVATDTMHVSCTVHACSLFRIIG</sequence>
<keyword evidence="1" id="KW-1133">Transmembrane helix</keyword>
<proteinExistence type="predicted"/>
<dbReference type="AlphaFoldDB" id="A0AAW2FNJ2"/>
<protein>
    <submittedName>
        <fullName evidence="2">Uncharacterized protein</fullName>
    </submittedName>
</protein>
<dbReference type="EMBL" id="JADYXP020000009">
    <property type="protein sequence ID" value="KAL0117358.1"/>
    <property type="molecule type" value="Genomic_DNA"/>
</dbReference>
<feature type="transmembrane region" description="Helical" evidence="1">
    <location>
        <begin position="65"/>
        <end position="84"/>
    </location>
</feature>
<organism evidence="2 3">
    <name type="scientific">Cardiocondyla obscurior</name>
    <dbReference type="NCBI Taxonomy" id="286306"/>
    <lineage>
        <taxon>Eukaryota</taxon>
        <taxon>Metazoa</taxon>
        <taxon>Ecdysozoa</taxon>
        <taxon>Arthropoda</taxon>
        <taxon>Hexapoda</taxon>
        <taxon>Insecta</taxon>
        <taxon>Pterygota</taxon>
        <taxon>Neoptera</taxon>
        <taxon>Endopterygota</taxon>
        <taxon>Hymenoptera</taxon>
        <taxon>Apocrita</taxon>
        <taxon>Aculeata</taxon>
        <taxon>Formicoidea</taxon>
        <taxon>Formicidae</taxon>
        <taxon>Myrmicinae</taxon>
        <taxon>Cardiocondyla</taxon>
    </lineage>
</organism>
<accession>A0AAW2FNJ2</accession>
<gene>
    <name evidence="2" type="ORF">PUN28_010301</name>
</gene>
<comment type="caution">
    <text evidence="2">The sequence shown here is derived from an EMBL/GenBank/DDBJ whole genome shotgun (WGS) entry which is preliminary data.</text>
</comment>
<keyword evidence="1" id="KW-0472">Membrane</keyword>
<evidence type="ECO:0000313" key="3">
    <source>
        <dbReference type="Proteomes" id="UP001430953"/>
    </source>
</evidence>
<keyword evidence="3" id="KW-1185">Reference proteome</keyword>
<feature type="transmembrane region" description="Helical" evidence="1">
    <location>
        <begin position="159"/>
        <end position="179"/>
    </location>
</feature>
<evidence type="ECO:0000313" key="2">
    <source>
        <dbReference type="EMBL" id="KAL0117358.1"/>
    </source>
</evidence>
<feature type="transmembrane region" description="Helical" evidence="1">
    <location>
        <begin position="36"/>
        <end position="53"/>
    </location>
</feature>
<evidence type="ECO:0000256" key="1">
    <source>
        <dbReference type="SAM" id="Phobius"/>
    </source>
</evidence>
<keyword evidence="1" id="KW-0812">Transmembrane</keyword>
<reference evidence="2 3" key="1">
    <citation type="submission" date="2023-03" db="EMBL/GenBank/DDBJ databases">
        <title>High recombination rates correlate with genetic variation in Cardiocondyla obscurior ants.</title>
        <authorList>
            <person name="Errbii M."/>
        </authorList>
    </citation>
    <scope>NUCLEOTIDE SEQUENCE [LARGE SCALE GENOMIC DNA]</scope>
    <source>
        <strain evidence="2">Alpha-2009</strain>
        <tissue evidence="2">Whole body</tissue>
    </source>
</reference>